<keyword evidence="2" id="KW-0723">Serine/threonine-protein kinase</keyword>
<comment type="caution">
    <text evidence="9">The sequence shown here is derived from an EMBL/GenBank/DDBJ whole genome shotgun (WGS) entry which is preliminary data.</text>
</comment>
<dbReference type="Pfam" id="PF00069">
    <property type="entry name" value="Pkinase"/>
    <property type="match status" value="1"/>
</dbReference>
<protein>
    <recommendedName>
        <fullName evidence="8">Protein kinase domain-containing protein</fullName>
    </recommendedName>
</protein>
<feature type="domain" description="Protein kinase" evidence="8">
    <location>
        <begin position="91"/>
        <end position="366"/>
    </location>
</feature>
<keyword evidence="10" id="KW-1185">Reference proteome</keyword>
<comment type="similarity">
    <text evidence="1">Belongs to the protein kinase superfamily. CMGC Ser/Thr protein kinase family. CDC2/CDKX subfamily.</text>
</comment>
<feature type="region of interest" description="Disordered" evidence="7">
    <location>
        <begin position="125"/>
        <end position="163"/>
    </location>
</feature>
<dbReference type="PANTHER" id="PTHR24056:SF246">
    <property type="entry name" value="ECDYSONE-INDUCED PROTEIN 63E, ISOFORM N"/>
    <property type="match status" value="1"/>
</dbReference>
<accession>A0A553QP04</accession>
<dbReference type="SMART" id="SM00220">
    <property type="entry name" value="S_TKc"/>
    <property type="match status" value="1"/>
</dbReference>
<sequence>MLTITRIENEESRSGRKKVLPFRCSPVIEPARPVPYVPMYPAGAERATVASAAAGTPLAPLTPEPPPLRSAALPPSLLASAPCSSKLPAAAHPERAIDNGSMERMKVLKKRLSMSVLSVRRLDENLSDLPEHDPEEQPRGSELRVCSDDGELGYSGGDQSPVRLRARSLHQRLTNEELHKRLSLPTDVRLPEDYLQRFSSHNPPFDRPLSRRLRRTSLSEIGFGKMESYVKLEKLGEERDLKQYLDETHQIAAGTPSLCLLQIFLFQLLRGLAYCHRQKVLHRDLKPQNLLISSRGDLKLADFGLARAKSVPSKTFSHEVVTLWYRPPDVLLGSTDYTDSIDLWYALSLPRRHQGGALLHHFNFDW</sequence>
<dbReference type="Proteomes" id="UP000316079">
    <property type="component" value="Unassembled WGS sequence"/>
</dbReference>
<feature type="compositionally biased region" description="Basic and acidic residues" evidence="7">
    <location>
        <begin position="125"/>
        <end position="147"/>
    </location>
</feature>
<dbReference type="InterPro" id="IPR050108">
    <property type="entry name" value="CDK"/>
</dbReference>
<evidence type="ECO:0000256" key="1">
    <source>
        <dbReference type="ARBA" id="ARBA00006485"/>
    </source>
</evidence>
<keyword evidence="3" id="KW-0808">Transferase</keyword>
<dbReference type="InterPro" id="IPR000719">
    <property type="entry name" value="Prot_kinase_dom"/>
</dbReference>
<evidence type="ECO:0000313" key="9">
    <source>
        <dbReference type="EMBL" id="TRY91713.1"/>
    </source>
</evidence>
<reference evidence="9 10" key="1">
    <citation type="journal article" date="2019" name="Sci. Data">
        <title>Hybrid genome assembly and annotation of Danionella translucida.</title>
        <authorList>
            <person name="Kadobianskyi M."/>
            <person name="Schulze L."/>
            <person name="Schuelke M."/>
            <person name="Judkewitz B."/>
        </authorList>
    </citation>
    <scope>NUCLEOTIDE SEQUENCE [LARGE SCALE GENOMIC DNA]</scope>
    <source>
        <strain evidence="9 10">Bolton</strain>
    </source>
</reference>
<proteinExistence type="inferred from homology"/>
<keyword evidence="5" id="KW-0418">Kinase</keyword>
<evidence type="ECO:0000256" key="5">
    <source>
        <dbReference type="ARBA" id="ARBA00022777"/>
    </source>
</evidence>
<evidence type="ECO:0000313" key="10">
    <source>
        <dbReference type="Proteomes" id="UP000316079"/>
    </source>
</evidence>
<dbReference type="GO" id="GO:0005524">
    <property type="term" value="F:ATP binding"/>
    <property type="evidence" value="ECO:0007669"/>
    <property type="project" value="UniProtKB-KW"/>
</dbReference>
<evidence type="ECO:0000259" key="8">
    <source>
        <dbReference type="PROSITE" id="PS50011"/>
    </source>
</evidence>
<organism evidence="9 10">
    <name type="scientific">Danionella cerebrum</name>
    <dbReference type="NCBI Taxonomy" id="2873325"/>
    <lineage>
        <taxon>Eukaryota</taxon>
        <taxon>Metazoa</taxon>
        <taxon>Chordata</taxon>
        <taxon>Craniata</taxon>
        <taxon>Vertebrata</taxon>
        <taxon>Euteleostomi</taxon>
        <taxon>Actinopterygii</taxon>
        <taxon>Neopterygii</taxon>
        <taxon>Teleostei</taxon>
        <taxon>Ostariophysi</taxon>
        <taxon>Cypriniformes</taxon>
        <taxon>Danionidae</taxon>
        <taxon>Danioninae</taxon>
        <taxon>Danionella</taxon>
    </lineage>
</organism>
<keyword evidence="4" id="KW-0547">Nucleotide-binding</keyword>
<dbReference type="OrthoDB" id="1732493at2759"/>
<evidence type="ECO:0000256" key="7">
    <source>
        <dbReference type="SAM" id="MobiDB-lite"/>
    </source>
</evidence>
<dbReference type="Gene3D" id="1.10.510.10">
    <property type="entry name" value="Transferase(Phosphotransferase) domain 1"/>
    <property type="match status" value="1"/>
</dbReference>
<dbReference type="GO" id="GO:0005634">
    <property type="term" value="C:nucleus"/>
    <property type="evidence" value="ECO:0007669"/>
    <property type="project" value="TreeGrafter"/>
</dbReference>
<evidence type="ECO:0000256" key="3">
    <source>
        <dbReference type="ARBA" id="ARBA00022679"/>
    </source>
</evidence>
<evidence type="ECO:0000256" key="4">
    <source>
        <dbReference type="ARBA" id="ARBA00022741"/>
    </source>
</evidence>
<dbReference type="InterPro" id="IPR008271">
    <property type="entry name" value="Ser/Thr_kinase_AS"/>
</dbReference>
<dbReference type="PROSITE" id="PS50011">
    <property type="entry name" value="PROTEIN_KINASE_DOM"/>
    <property type="match status" value="1"/>
</dbReference>
<dbReference type="EMBL" id="SRMA01025726">
    <property type="protein sequence ID" value="TRY91713.1"/>
    <property type="molecule type" value="Genomic_DNA"/>
</dbReference>
<dbReference type="InterPro" id="IPR011009">
    <property type="entry name" value="Kinase-like_dom_sf"/>
</dbReference>
<dbReference type="AlphaFoldDB" id="A0A553QP04"/>
<evidence type="ECO:0000256" key="2">
    <source>
        <dbReference type="ARBA" id="ARBA00022527"/>
    </source>
</evidence>
<dbReference type="PANTHER" id="PTHR24056">
    <property type="entry name" value="CELL DIVISION PROTEIN KINASE"/>
    <property type="match status" value="1"/>
</dbReference>
<dbReference type="SUPFAM" id="SSF56112">
    <property type="entry name" value="Protein kinase-like (PK-like)"/>
    <property type="match status" value="1"/>
</dbReference>
<dbReference type="GO" id="GO:0004693">
    <property type="term" value="F:cyclin-dependent protein serine/threonine kinase activity"/>
    <property type="evidence" value="ECO:0007669"/>
    <property type="project" value="TreeGrafter"/>
</dbReference>
<gene>
    <name evidence="9" type="ORF">DNTS_003341</name>
</gene>
<dbReference type="GO" id="GO:0005737">
    <property type="term" value="C:cytoplasm"/>
    <property type="evidence" value="ECO:0007669"/>
    <property type="project" value="TreeGrafter"/>
</dbReference>
<name>A0A553QP04_9TELE</name>
<dbReference type="PROSITE" id="PS00108">
    <property type="entry name" value="PROTEIN_KINASE_ST"/>
    <property type="match status" value="1"/>
</dbReference>
<keyword evidence="6" id="KW-0067">ATP-binding</keyword>
<evidence type="ECO:0000256" key="6">
    <source>
        <dbReference type="ARBA" id="ARBA00022840"/>
    </source>
</evidence>